<feature type="region of interest" description="Disordered" evidence="1">
    <location>
        <begin position="1"/>
        <end position="23"/>
    </location>
</feature>
<gene>
    <name evidence="2" type="ORF">PG986_003759</name>
</gene>
<name>A0ABR1QSJ8_9PEZI</name>
<proteinExistence type="predicted"/>
<evidence type="ECO:0008006" key="4">
    <source>
        <dbReference type="Google" id="ProtNLM"/>
    </source>
</evidence>
<dbReference type="GeneID" id="92073043"/>
<accession>A0ABR1QSJ8</accession>
<reference evidence="2 3" key="1">
    <citation type="submission" date="2023-01" db="EMBL/GenBank/DDBJ databases">
        <title>Analysis of 21 Apiospora genomes using comparative genomics revels a genus with tremendous synthesis potential of carbohydrate active enzymes and secondary metabolites.</title>
        <authorList>
            <person name="Sorensen T."/>
        </authorList>
    </citation>
    <scope>NUCLEOTIDE SEQUENCE [LARGE SCALE GENOMIC DNA]</scope>
    <source>
        <strain evidence="2 3">CBS 24483</strain>
    </source>
</reference>
<organism evidence="2 3">
    <name type="scientific">Apiospora aurea</name>
    <dbReference type="NCBI Taxonomy" id="335848"/>
    <lineage>
        <taxon>Eukaryota</taxon>
        <taxon>Fungi</taxon>
        <taxon>Dikarya</taxon>
        <taxon>Ascomycota</taxon>
        <taxon>Pezizomycotina</taxon>
        <taxon>Sordariomycetes</taxon>
        <taxon>Xylariomycetidae</taxon>
        <taxon>Amphisphaeriales</taxon>
        <taxon>Apiosporaceae</taxon>
        <taxon>Apiospora</taxon>
    </lineage>
</organism>
<sequence length="412" mass="47196">MIDFRQTCSWQHPHPSKSQDGLQRGFTSHQVDLVTNQAPPRNEVPSDDSLPHTQKQVAAAEHIKQRLRQSIGTKRTTDHGRARALKDKLQLRLLLALLQCPDSQISGLAFAHESQHLYEPTRHFPRDILKDNQFICAKARDLAKLWMVPFDKDIPRVVRGWRCVFTHHTKGVEAARVIPDHITRLDDGNLLHLEAFTTLLSYFFPTSVVDDRVMKDLLSGVGLPNIIPLLGDSHTVWDQGLTTLRPVPRDPGEAGDEAKTMKLQLLQFNDEDPSFADCIYDVTGETYQADWQRRPGWDRLPPLHICTGDIYELRAEDPVQRPLPSSILLNVTCRMHQLRHAFKATGALRSLFREPPPEVAEDVIRSRFKMEPSNGFWENIIQHTMDKDILSEEDGWKWIVTMEKLDRTDEGL</sequence>
<dbReference type="EMBL" id="JAQQWE010000002">
    <property type="protein sequence ID" value="KAK7962934.1"/>
    <property type="molecule type" value="Genomic_DNA"/>
</dbReference>
<feature type="region of interest" description="Disordered" evidence="1">
    <location>
        <begin position="37"/>
        <end position="59"/>
    </location>
</feature>
<protein>
    <recommendedName>
        <fullName evidence="4">HNH nuclease domain-containing protein</fullName>
    </recommendedName>
</protein>
<evidence type="ECO:0000313" key="3">
    <source>
        <dbReference type="Proteomes" id="UP001391051"/>
    </source>
</evidence>
<keyword evidence="3" id="KW-1185">Reference proteome</keyword>
<dbReference type="RefSeq" id="XP_066705045.1">
    <property type="nucleotide sequence ID" value="XM_066839981.1"/>
</dbReference>
<comment type="caution">
    <text evidence="2">The sequence shown here is derived from an EMBL/GenBank/DDBJ whole genome shotgun (WGS) entry which is preliminary data.</text>
</comment>
<dbReference type="Proteomes" id="UP001391051">
    <property type="component" value="Unassembled WGS sequence"/>
</dbReference>
<evidence type="ECO:0000313" key="2">
    <source>
        <dbReference type="EMBL" id="KAK7962934.1"/>
    </source>
</evidence>
<evidence type="ECO:0000256" key="1">
    <source>
        <dbReference type="SAM" id="MobiDB-lite"/>
    </source>
</evidence>